<dbReference type="PROSITE" id="PS50089">
    <property type="entry name" value="ZF_RING_2"/>
    <property type="match status" value="1"/>
</dbReference>
<evidence type="ECO:0000256" key="2">
    <source>
        <dbReference type="SAM" id="MobiDB-lite"/>
    </source>
</evidence>
<dbReference type="GO" id="GO:0061630">
    <property type="term" value="F:ubiquitin protein ligase activity"/>
    <property type="evidence" value="ECO:0007669"/>
    <property type="project" value="InterPro"/>
</dbReference>
<evidence type="ECO:0000259" key="3">
    <source>
        <dbReference type="PROSITE" id="PS50089"/>
    </source>
</evidence>
<feature type="compositionally biased region" description="Basic and acidic residues" evidence="2">
    <location>
        <begin position="87"/>
        <end position="98"/>
    </location>
</feature>
<comment type="caution">
    <text evidence="5">The sequence shown here is derived from an EMBL/GenBank/DDBJ whole genome shotgun (WGS) entry which is preliminary data.</text>
</comment>
<dbReference type="OrthoDB" id="2122982at2759"/>
<evidence type="ECO:0000313" key="6">
    <source>
        <dbReference type="Proteomes" id="UP000033647"/>
    </source>
</evidence>
<keyword evidence="1" id="KW-0863">Zinc-finger</keyword>
<dbReference type="Pfam" id="PF13639">
    <property type="entry name" value="zf-RING_2"/>
    <property type="match status" value="1"/>
</dbReference>
<reference evidence="5 6" key="1">
    <citation type="submission" date="2015-03" db="EMBL/GenBank/DDBJ databases">
        <title>RNA-seq based gene annotation and comparative genomics of four Zymoseptoria species reveal species-specific pathogenicity related genes and transposable element activity.</title>
        <authorList>
            <person name="Grandaubert J."/>
            <person name="Bhattacharyya A."/>
            <person name="Stukenbrock E.H."/>
        </authorList>
    </citation>
    <scope>NUCLEOTIDE SEQUENCE [LARGE SCALE GENOMIC DNA]</scope>
    <source>
        <strain evidence="5 6">Zb18110</strain>
    </source>
</reference>
<feature type="domain" description="SWIM-type" evidence="4">
    <location>
        <begin position="162"/>
        <end position="194"/>
    </location>
</feature>
<dbReference type="AlphaFoldDB" id="A0A0F4G8K6"/>
<dbReference type="STRING" id="1047168.A0A0F4G8K6"/>
<evidence type="ECO:0000313" key="5">
    <source>
        <dbReference type="EMBL" id="KJX93659.1"/>
    </source>
</evidence>
<dbReference type="Pfam" id="PF04434">
    <property type="entry name" value="SWIM"/>
    <property type="match status" value="1"/>
</dbReference>
<dbReference type="InterPro" id="IPR039903">
    <property type="entry name" value="Zswim2"/>
</dbReference>
<proteinExistence type="predicted"/>
<dbReference type="CDD" id="cd16494">
    <property type="entry name" value="RING-CH-C4HC3_ZSWM2"/>
    <property type="match status" value="1"/>
</dbReference>
<feature type="domain" description="RING-type" evidence="3">
    <location>
        <begin position="241"/>
        <end position="292"/>
    </location>
</feature>
<dbReference type="PROSITE" id="PS50966">
    <property type="entry name" value="ZF_SWIM"/>
    <property type="match status" value="1"/>
</dbReference>
<keyword evidence="1" id="KW-0862">Zinc</keyword>
<dbReference type="Proteomes" id="UP000033647">
    <property type="component" value="Unassembled WGS sequence"/>
</dbReference>
<dbReference type="PANTHER" id="PTHR21540:SF0">
    <property type="entry name" value="PHD FAMILY PROTEIN"/>
    <property type="match status" value="1"/>
</dbReference>
<dbReference type="InterPro" id="IPR001841">
    <property type="entry name" value="Znf_RING"/>
</dbReference>
<sequence length="347" mass="39109">MGVDPDQAGPSRRSRQPIKHEEQDDETDVVFLGQCPIGDYERDNMPDEKPARKRRRPVKHEEGEESLDKKPASKRAKVVDLGDEDGGQDKKPAQRKAKVFDEEKRLKRFRAKAPLSYNEIRERALSQRMFVLDRVRSPPDETSLSPHPIEHLAIAGTTGNVYTVVIDKLPSCTCPHARKGNQCKHIVYVLARVLRARQDLQYQLAFLSAELCDIFDNAPPLPAATSKDTTKDGNRKPLEDCPICCEDFDEAEKEEETVVWCKAACGNNIHKACFNQWAATKRGGPVTCPFCRTPWATSEEDLSTLAKVGKVNNEGYVNVAGQLGLSGQRDYSSYNQYWVRRHLGGWD</sequence>
<accession>A0A0F4G8K6</accession>
<dbReference type="PANTHER" id="PTHR21540">
    <property type="entry name" value="RING FINGER AND SWIM DOMAIN-CONTAINING PROTEIN 2"/>
    <property type="match status" value="1"/>
</dbReference>
<dbReference type="InterPro" id="IPR007527">
    <property type="entry name" value="Znf_SWIM"/>
</dbReference>
<protein>
    <submittedName>
        <fullName evidence="5">Uncharacterized protein</fullName>
    </submittedName>
</protein>
<organism evidence="5 6">
    <name type="scientific">Zymoseptoria brevis</name>
    <dbReference type="NCBI Taxonomy" id="1047168"/>
    <lineage>
        <taxon>Eukaryota</taxon>
        <taxon>Fungi</taxon>
        <taxon>Dikarya</taxon>
        <taxon>Ascomycota</taxon>
        <taxon>Pezizomycotina</taxon>
        <taxon>Dothideomycetes</taxon>
        <taxon>Dothideomycetidae</taxon>
        <taxon>Mycosphaerellales</taxon>
        <taxon>Mycosphaerellaceae</taxon>
        <taxon>Zymoseptoria</taxon>
    </lineage>
</organism>
<dbReference type="InterPro" id="IPR013083">
    <property type="entry name" value="Znf_RING/FYVE/PHD"/>
</dbReference>
<evidence type="ECO:0000256" key="1">
    <source>
        <dbReference type="PROSITE-ProRule" id="PRU00175"/>
    </source>
</evidence>
<dbReference type="SUPFAM" id="SSF57850">
    <property type="entry name" value="RING/U-box"/>
    <property type="match status" value="1"/>
</dbReference>
<feature type="compositionally biased region" description="Basic and acidic residues" evidence="2">
    <location>
        <begin position="39"/>
        <end position="50"/>
    </location>
</feature>
<evidence type="ECO:0000259" key="4">
    <source>
        <dbReference type="PROSITE" id="PS50966"/>
    </source>
</evidence>
<gene>
    <name evidence="5" type="ORF">TI39_contig4278g00003</name>
</gene>
<name>A0A0F4G8K6_9PEZI</name>
<dbReference type="GO" id="GO:0008270">
    <property type="term" value="F:zinc ion binding"/>
    <property type="evidence" value="ECO:0007669"/>
    <property type="project" value="UniProtKB-KW"/>
</dbReference>
<feature type="compositionally biased region" description="Basic and acidic residues" evidence="2">
    <location>
        <begin position="59"/>
        <end position="71"/>
    </location>
</feature>
<keyword evidence="1" id="KW-0479">Metal-binding</keyword>
<dbReference type="Gene3D" id="3.30.40.10">
    <property type="entry name" value="Zinc/RING finger domain, C3HC4 (zinc finger)"/>
    <property type="match status" value="1"/>
</dbReference>
<dbReference type="EMBL" id="LAFY01004237">
    <property type="protein sequence ID" value="KJX93659.1"/>
    <property type="molecule type" value="Genomic_DNA"/>
</dbReference>
<feature type="region of interest" description="Disordered" evidence="2">
    <location>
        <begin position="1"/>
        <end position="98"/>
    </location>
</feature>
<keyword evidence="6" id="KW-1185">Reference proteome</keyword>